<sequence length="684" mass="78134">MIQHKESRRYEHLQIGLASPNAVKAWCERMLPDGQAVGQVTEPHTLHYTTHKPIKDGLFCERIFGPLRDWQCACGVDRRKEQREKGLQFCEKCGVEITRSKVRRYRMGYIQLVVPVIHTWYLKGVPNLLANLLGLRLKQVKQLAYYERFMVITCANKPSLLPAREFFSPFSFLRMFDFFGARLMRKLRPREMGVGAEAIARLLDRLDMREVKHMALDEWRIAHRWIPFDPQEAAQLAQKGQNTLLTRRINMAHNFHNSHIKPIWMVFSMLPVLPPDLRPMIHLDADRFVASDLNELYRQVLYRNRMVSEHSRDAIDGKPMPGVVFHGAQRLLQDAVDVLLKDGIKKRPYPLNQKPLRSLSNLLEGKTGRFRQNLLGKRVDYSGRSVIVVGPNLRMHHCGLPIEMALELFQPFLIQRMLQLRLAQSIAGAKKRLQQKERPIWLIELLTQLVQQRLVLLNRAPTLHRLGVQAFQPILVKGRAIQLHPLVCTAFNADFDGDQMAVHLPLSHQAQAEARLLMLSSTNLISPATGEAIAVPSQDMILGLYALTSQPSPYHARGRFDPRRSQWQAESTPPIPRFSCCGDVLRAYAQGAVRIHSLVWLQIDPASTVLTLRADEAPLEIQCDPDGTLLNTYSSWQIKQSSKEVVYGKHVLTTTGRVVFNARIQEVVQNPAVLYSVPSYPALV</sequence>
<feature type="domain" description="RNA polymerase N-terminal" evidence="10">
    <location>
        <begin position="263"/>
        <end position="548"/>
    </location>
</feature>
<keyword evidence="4 9" id="KW-0808">Transferase</keyword>
<dbReference type="InterPro" id="IPR007080">
    <property type="entry name" value="RNA_pol_Rpb1_1"/>
</dbReference>
<dbReference type="Gene3D" id="4.10.860.120">
    <property type="entry name" value="RNA polymerase II, clamp domain"/>
    <property type="match status" value="1"/>
</dbReference>
<dbReference type="SMART" id="SM00663">
    <property type="entry name" value="RPOLA_N"/>
    <property type="match status" value="1"/>
</dbReference>
<dbReference type="Gene3D" id="1.10.274.100">
    <property type="entry name" value="RNA polymerase Rpb1, domain 3"/>
    <property type="match status" value="1"/>
</dbReference>
<dbReference type="PANTHER" id="PTHR19376:SF68">
    <property type="entry name" value="DNA-DIRECTED RNA POLYMERASE SUBUNIT BETA"/>
    <property type="match status" value="1"/>
</dbReference>
<evidence type="ECO:0000313" key="11">
    <source>
        <dbReference type="EMBL" id="XBP29010.2"/>
    </source>
</evidence>
<keyword evidence="1 9" id="KW-0240">DNA-directed RNA polymerase</keyword>
<gene>
    <name evidence="11" type="primary">rpoC1</name>
</gene>
<dbReference type="GO" id="GO:0000428">
    <property type="term" value="C:DNA-directed RNA polymerase complex"/>
    <property type="evidence" value="ECO:0007669"/>
    <property type="project" value="UniProtKB-KW"/>
</dbReference>
<geneLocation type="chloroplast" evidence="11"/>
<dbReference type="InterPro" id="IPR006592">
    <property type="entry name" value="RNA_pol_N"/>
</dbReference>
<comment type="catalytic activity">
    <reaction evidence="9">
        <text>RNA(n) + a ribonucleoside 5'-triphosphate = RNA(n+1) + diphosphate</text>
        <dbReference type="Rhea" id="RHEA:21248"/>
        <dbReference type="Rhea" id="RHEA-COMP:14527"/>
        <dbReference type="Rhea" id="RHEA-COMP:17342"/>
        <dbReference type="ChEBI" id="CHEBI:33019"/>
        <dbReference type="ChEBI" id="CHEBI:61557"/>
        <dbReference type="ChEBI" id="CHEBI:140395"/>
        <dbReference type="EC" id="2.7.7.6"/>
    </reaction>
</comment>
<dbReference type="EMBL" id="OR858607">
    <property type="protein sequence ID" value="XBP29010.2"/>
    <property type="molecule type" value="Genomic_DNA"/>
</dbReference>
<dbReference type="InterPro" id="IPR044893">
    <property type="entry name" value="RNA_pol_Rpb1_clamp_domain"/>
</dbReference>
<dbReference type="AlphaFoldDB" id="A0AAU7LJW6"/>
<evidence type="ECO:0000256" key="4">
    <source>
        <dbReference type="ARBA" id="ARBA00022679"/>
    </source>
</evidence>
<keyword evidence="5 9" id="KW-0548">Nucleotidyltransferase</keyword>
<dbReference type="Pfam" id="PF00623">
    <property type="entry name" value="RNA_pol_Rpb1_2"/>
    <property type="match status" value="1"/>
</dbReference>
<accession>A0AAU7LJW6</accession>
<evidence type="ECO:0000259" key="10">
    <source>
        <dbReference type="SMART" id="SM00663"/>
    </source>
</evidence>
<evidence type="ECO:0000256" key="5">
    <source>
        <dbReference type="ARBA" id="ARBA00022695"/>
    </source>
</evidence>
<evidence type="ECO:0000256" key="2">
    <source>
        <dbReference type="ARBA" id="ARBA00022528"/>
    </source>
</evidence>
<keyword evidence="8 9" id="KW-0804">Transcription</keyword>
<evidence type="ECO:0000256" key="7">
    <source>
        <dbReference type="ARBA" id="ARBA00022833"/>
    </source>
</evidence>
<dbReference type="SUPFAM" id="SSF64484">
    <property type="entry name" value="beta and beta-prime subunits of DNA dependent RNA-polymerase"/>
    <property type="match status" value="1"/>
</dbReference>
<dbReference type="InterPro" id="IPR042102">
    <property type="entry name" value="RNA_pol_Rpb1_3_sf"/>
</dbReference>
<evidence type="ECO:0000256" key="8">
    <source>
        <dbReference type="ARBA" id="ARBA00023163"/>
    </source>
</evidence>
<name>A0AAU7LJW6_9VIRI</name>
<dbReference type="InterPro" id="IPR000722">
    <property type="entry name" value="RNA_pol_asu"/>
</dbReference>
<dbReference type="GO" id="GO:0046872">
    <property type="term" value="F:metal ion binding"/>
    <property type="evidence" value="ECO:0007669"/>
    <property type="project" value="UniProtKB-KW"/>
</dbReference>
<evidence type="ECO:0000256" key="6">
    <source>
        <dbReference type="ARBA" id="ARBA00022723"/>
    </source>
</evidence>
<dbReference type="PANTHER" id="PTHR19376">
    <property type="entry name" value="DNA-DIRECTED RNA POLYMERASE"/>
    <property type="match status" value="1"/>
</dbReference>
<reference evidence="11" key="1">
    <citation type="submission" date="2023-11" db="EMBL/GenBank/DDBJ databases">
        <authorList>
            <person name="Liu Y."/>
        </authorList>
    </citation>
    <scope>NUCLEOTIDE SEQUENCE</scope>
</reference>
<keyword evidence="3 11" id="KW-0934">Plastid</keyword>
<keyword evidence="7" id="KW-0862">Zinc</keyword>
<dbReference type="EC" id="2.7.7.6" evidence="9"/>
<organism evidence="11">
    <name type="scientific">Streptosarcina moshanensis</name>
    <dbReference type="NCBI Taxonomy" id="3096259"/>
    <lineage>
        <taxon>Eukaryota</taxon>
        <taxon>Viridiplantae</taxon>
        <taxon>Streptophyta</taxon>
        <taxon>Klebsormidiophyceae</taxon>
        <taxon>Hormidiellales</taxon>
        <taxon>Hormidiellaceae</taxon>
        <taxon>Streptosarcina</taxon>
    </lineage>
</organism>
<evidence type="ECO:0000256" key="3">
    <source>
        <dbReference type="ARBA" id="ARBA00022640"/>
    </source>
</evidence>
<protein>
    <recommendedName>
        <fullName evidence="9">DNA-directed RNA polymerase subunit</fullName>
        <ecNumber evidence="9">2.7.7.6</ecNumber>
    </recommendedName>
</protein>
<comment type="function">
    <text evidence="9">DNA-dependent RNA polymerase catalyzes the transcription of DNA into RNA using the four ribonucleoside triphosphates as substrates.</text>
</comment>
<comment type="similarity">
    <text evidence="9">Belongs to the RNA polymerase beta' chain family.</text>
</comment>
<evidence type="ECO:0000256" key="1">
    <source>
        <dbReference type="ARBA" id="ARBA00022478"/>
    </source>
</evidence>
<dbReference type="Gene3D" id="1.10.40.90">
    <property type="match status" value="1"/>
</dbReference>
<dbReference type="GO" id="GO:0006351">
    <property type="term" value="P:DNA-templated transcription"/>
    <property type="evidence" value="ECO:0007669"/>
    <property type="project" value="InterPro"/>
</dbReference>
<dbReference type="InterPro" id="IPR045867">
    <property type="entry name" value="DNA-dir_RpoC_beta_prime"/>
</dbReference>
<dbReference type="GO" id="GO:0003677">
    <property type="term" value="F:DNA binding"/>
    <property type="evidence" value="ECO:0007669"/>
    <property type="project" value="InterPro"/>
</dbReference>
<keyword evidence="6" id="KW-0479">Metal-binding</keyword>
<dbReference type="Gene3D" id="2.40.40.20">
    <property type="match status" value="1"/>
</dbReference>
<dbReference type="Pfam" id="PF04997">
    <property type="entry name" value="RNA_pol_Rpb1_1"/>
    <property type="match status" value="1"/>
</dbReference>
<keyword evidence="2 11" id="KW-0150">Chloroplast</keyword>
<evidence type="ECO:0000256" key="9">
    <source>
        <dbReference type="RuleBase" id="RU004279"/>
    </source>
</evidence>
<dbReference type="GO" id="GO:0003899">
    <property type="term" value="F:DNA-directed RNA polymerase activity"/>
    <property type="evidence" value="ECO:0007669"/>
    <property type="project" value="UniProtKB-EC"/>
</dbReference>
<proteinExistence type="inferred from homology"/>